<dbReference type="STRING" id="336831.WG68_03050"/>
<feature type="transmembrane region" description="Helical" evidence="5">
    <location>
        <begin position="29"/>
        <end position="49"/>
    </location>
</feature>
<evidence type="ECO:0000313" key="7">
    <source>
        <dbReference type="EMBL" id="KKO46931.1"/>
    </source>
</evidence>
<evidence type="ECO:0000313" key="8">
    <source>
        <dbReference type="Proteomes" id="UP000034228"/>
    </source>
</evidence>
<proteinExistence type="predicted"/>
<dbReference type="GO" id="GO:0016020">
    <property type="term" value="C:membrane"/>
    <property type="evidence" value="ECO:0007669"/>
    <property type="project" value="UniProtKB-SubCell"/>
</dbReference>
<evidence type="ECO:0000256" key="2">
    <source>
        <dbReference type="ARBA" id="ARBA00022692"/>
    </source>
</evidence>
<keyword evidence="8" id="KW-1185">Reference proteome</keyword>
<feature type="transmembrane region" description="Helical" evidence="5">
    <location>
        <begin position="126"/>
        <end position="150"/>
    </location>
</feature>
<comment type="subcellular location">
    <subcellularLocation>
        <location evidence="1">Membrane</location>
        <topology evidence="1">Multi-pass membrane protein</topology>
    </subcellularLocation>
</comment>
<feature type="transmembrane region" description="Helical" evidence="5">
    <location>
        <begin position="214"/>
        <end position="230"/>
    </location>
</feature>
<feature type="domain" description="Yip1" evidence="6">
    <location>
        <begin position="11"/>
        <end position="229"/>
    </location>
</feature>
<accession>A0A0M2V8J0</accession>
<sequence length="231" mass="25580">MSKNVGQALVDIFVAPKQVFTALPEKKSWSWIALLLIIVVSTVSIWWFFAGMSPEWIVEQQLASVAHTMTPAEIEQSRAVMGQMADKTGIIAIGGTVIVTPILLALVAAYLMLVGNPGQKRPYGDWYAMAVWSYMPYVINMLGLMILILLSSDPNMLLNTANYLSLNQLLLGLETTHSWYNWAENLNLIYLWITALFAIGLHSWSGYSAAKSSILAALPLLVIFGLWAVFI</sequence>
<protein>
    <recommendedName>
        <fullName evidence="6">Yip1 domain-containing protein</fullName>
    </recommendedName>
</protein>
<feature type="transmembrane region" description="Helical" evidence="5">
    <location>
        <begin position="189"/>
        <end position="207"/>
    </location>
</feature>
<comment type="caution">
    <text evidence="7">The sequence shown here is derived from an EMBL/GenBank/DDBJ whole genome shotgun (WGS) entry which is preliminary data.</text>
</comment>
<dbReference type="Proteomes" id="UP000034228">
    <property type="component" value="Unassembled WGS sequence"/>
</dbReference>
<organism evidence="7 8">
    <name type="scientific">Arsukibacterium ikkense</name>
    <dbReference type="NCBI Taxonomy" id="336831"/>
    <lineage>
        <taxon>Bacteria</taxon>
        <taxon>Pseudomonadati</taxon>
        <taxon>Pseudomonadota</taxon>
        <taxon>Gammaproteobacteria</taxon>
        <taxon>Chromatiales</taxon>
        <taxon>Chromatiaceae</taxon>
        <taxon>Arsukibacterium</taxon>
    </lineage>
</organism>
<dbReference type="Pfam" id="PF04893">
    <property type="entry name" value="Yip1"/>
    <property type="match status" value="1"/>
</dbReference>
<keyword evidence="4 5" id="KW-0472">Membrane</keyword>
<dbReference type="OrthoDB" id="6272224at2"/>
<reference evidence="7 8" key="1">
    <citation type="submission" date="2015-03" db="EMBL/GenBank/DDBJ databases">
        <title>Draft genome sequences of two protease-producing strains of Arsukibacterium isolated from two cold and alkaline environments.</title>
        <authorList>
            <person name="Lylloff J.E."/>
            <person name="Skov L.B."/>
            <person name="Jepsen M."/>
            <person name="Hallin P.F."/>
            <person name="Sorensen S.J."/>
            <person name="Stougaard P."/>
            <person name="Glaring M.A."/>
        </authorList>
    </citation>
    <scope>NUCLEOTIDE SEQUENCE [LARGE SCALE GENOMIC DNA]</scope>
    <source>
        <strain evidence="7 8">GCM72</strain>
    </source>
</reference>
<evidence type="ECO:0000259" key="6">
    <source>
        <dbReference type="Pfam" id="PF04893"/>
    </source>
</evidence>
<evidence type="ECO:0000256" key="3">
    <source>
        <dbReference type="ARBA" id="ARBA00022989"/>
    </source>
</evidence>
<name>A0A0M2V8J0_9GAMM</name>
<feature type="transmembrane region" description="Helical" evidence="5">
    <location>
        <begin position="90"/>
        <end position="114"/>
    </location>
</feature>
<gene>
    <name evidence="7" type="ORF">WG68_03050</name>
</gene>
<keyword evidence="3 5" id="KW-1133">Transmembrane helix</keyword>
<dbReference type="RefSeq" id="WP_046556178.1">
    <property type="nucleotide sequence ID" value="NZ_LAHO01000002.1"/>
</dbReference>
<keyword evidence="2 5" id="KW-0812">Transmembrane</keyword>
<dbReference type="EMBL" id="LAHO01000002">
    <property type="protein sequence ID" value="KKO46931.1"/>
    <property type="molecule type" value="Genomic_DNA"/>
</dbReference>
<evidence type="ECO:0000256" key="4">
    <source>
        <dbReference type="ARBA" id="ARBA00023136"/>
    </source>
</evidence>
<evidence type="ECO:0000256" key="1">
    <source>
        <dbReference type="ARBA" id="ARBA00004141"/>
    </source>
</evidence>
<dbReference type="InterPro" id="IPR006977">
    <property type="entry name" value="Yip1_dom"/>
</dbReference>
<evidence type="ECO:0000256" key="5">
    <source>
        <dbReference type="SAM" id="Phobius"/>
    </source>
</evidence>
<dbReference type="AlphaFoldDB" id="A0A0M2V8J0"/>